<dbReference type="GO" id="GO:0004721">
    <property type="term" value="F:phosphoprotein phosphatase activity"/>
    <property type="evidence" value="ECO:0007669"/>
    <property type="project" value="InterPro"/>
</dbReference>
<dbReference type="Gene3D" id="3.90.190.10">
    <property type="entry name" value="Protein tyrosine phosphatase superfamily"/>
    <property type="match status" value="1"/>
</dbReference>
<dbReference type="Pfam" id="PF13350">
    <property type="entry name" value="Y_phosphatase3"/>
    <property type="match status" value="1"/>
</dbReference>
<dbReference type="InterPro" id="IPR029044">
    <property type="entry name" value="Nucleotide-diphossugar_trans"/>
</dbReference>
<dbReference type="PROSITE" id="PS00383">
    <property type="entry name" value="TYR_PHOSPHATASE_1"/>
    <property type="match status" value="1"/>
</dbReference>
<dbReference type="InterPro" id="IPR016130">
    <property type="entry name" value="Tyr_Pase_AS"/>
</dbReference>
<dbReference type="Proteomes" id="UP001147746">
    <property type="component" value="Unassembled WGS sequence"/>
</dbReference>
<dbReference type="SUPFAM" id="SSF53448">
    <property type="entry name" value="Nucleotide-diphospho-sugar transferases"/>
    <property type="match status" value="1"/>
</dbReference>
<dbReference type="NCBIfam" id="NF010496">
    <property type="entry name" value="PRK13915.1"/>
    <property type="match status" value="1"/>
</dbReference>
<dbReference type="PANTHER" id="PTHR31126:SF1">
    <property type="entry name" value="TYROSINE SPECIFIC PROTEIN PHOSPHATASES DOMAIN-CONTAINING PROTEIN"/>
    <property type="match status" value="1"/>
</dbReference>
<evidence type="ECO:0000313" key="1">
    <source>
        <dbReference type="EMBL" id="KAJ5323897.1"/>
    </source>
</evidence>
<sequence>MGDVGSVHSHLCQEGLSHWLEKNRFAHTDFSIRELAVIVREKHVKITVLIPAKEVAATIGDVIKKVSPIDRCWCFAKEAGAQVLQRIDIATELGPSKGKGDALWRGLLSTGGDIVAFLDGDTEDPVPAHLVGILGPLIMFDNIQMVRACFDRPFKAQNGCVSPHDGGRVTELLARPVLNRHWPELAGFRQPLAGEFSARRSLLEKLHFPVGYGVEIGTLIDAYRLVGLNALAEVDIGQRQNVHKHLRDLTIMAGTILGTAERRVGREKPGTERMFIPWLNDYQNIDTIERPPIQIYRTGQGKYPSPPFVIVEGVRMFRDIGGSPVSGLRKGLIFRSGDPSTMTQLGIARLIELGIERIYDLRSPIEFEGHHSVHGTSHQCTLASETSPIYPDRIRDFGIERVIVPVFADEEWHQDRRDSRLRQYACATEGYAEAYMHVLRSGTKAFLPIFQHLAQPKPSPILVHCTAGKDRTGVTSMLIMLLAGCNNDSIADEYALNDLDSTRTWGVQVTRRLLAQPGLRGKVDAVENVVRARKSYMLATLQRFKQEFGTIEAYCKVILGLDDSACGNIKKNLLRS</sequence>
<reference evidence="1" key="2">
    <citation type="journal article" date="2023" name="IMA Fungus">
        <title>Comparative genomic study of the Penicillium genus elucidates a diverse pangenome and 15 lateral gene transfer events.</title>
        <authorList>
            <person name="Petersen C."/>
            <person name="Sorensen T."/>
            <person name="Nielsen M.R."/>
            <person name="Sondergaard T.E."/>
            <person name="Sorensen J.L."/>
            <person name="Fitzpatrick D.A."/>
            <person name="Frisvad J.C."/>
            <person name="Nielsen K.L."/>
        </authorList>
    </citation>
    <scope>NUCLEOTIDE SEQUENCE</scope>
    <source>
        <strain evidence="1">IBT 21472</strain>
    </source>
</reference>
<accession>A0A9W9HI41</accession>
<dbReference type="InterPro" id="IPR026893">
    <property type="entry name" value="Tyr/Ser_Pase_IphP-type"/>
</dbReference>
<reference evidence="1" key="1">
    <citation type="submission" date="2022-12" db="EMBL/GenBank/DDBJ databases">
        <authorList>
            <person name="Petersen C."/>
        </authorList>
    </citation>
    <scope>NUCLEOTIDE SEQUENCE</scope>
    <source>
        <strain evidence="1">IBT 21472</strain>
    </source>
</reference>
<dbReference type="InterPro" id="IPR000387">
    <property type="entry name" value="Tyr_Pase_dom"/>
</dbReference>
<name>A0A9W9HI41_9EURO</name>
<comment type="caution">
    <text evidence="1">The sequence shown here is derived from an EMBL/GenBank/DDBJ whole genome shotgun (WGS) entry which is preliminary data.</text>
</comment>
<keyword evidence="2" id="KW-1185">Reference proteome</keyword>
<evidence type="ECO:0000313" key="2">
    <source>
        <dbReference type="Proteomes" id="UP001147746"/>
    </source>
</evidence>
<dbReference type="SUPFAM" id="SSF52799">
    <property type="entry name" value="(Phosphotyrosine protein) phosphatases II"/>
    <property type="match status" value="1"/>
</dbReference>
<gene>
    <name evidence="1" type="ORF">N7476_002497</name>
</gene>
<proteinExistence type="predicted"/>
<dbReference type="EMBL" id="JAPZBO010000002">
    <property type="protein sequence ID" value="KAJ5323897.1"/>
    <property type="molecule type" value="Genomic_DNA"/>
</dbReference>
<dbReference type="InterPro" id="IPR029021">
    <property type="entry name" value="Prot-tyrosine_phosphatase-like"/>
</dbReference>
<dbReference type="PROSITE" id="PS50056">
    <property type="entry name" value="TYR_PHOSPHATASE_2"/>
    <property type="match status" value="1"/>
</dbReference>
<protein>
    <submittedName>
        <fullName evidence="1">Uncharacterized protein</fullName>
    </submittedName>
</protein>
<dbReference type="Gene3D" id="3.90.550.10">
    <property type="entry name" value="Spore Coat Polysaccharide Biosynthesis Protein SpsA, Chain A"/>
    <property type="match status" value="1"/>
</dbReference>
<organism evidence="1 2">
    <name type="scientific">Penicillium atrosanguineum</name>
    <dbReference type="NCBI Taxonomy" id="1132637"/>
    <lineage>
        <taxon>Eukaryota</taxon>
        <taxon>Fungi</taxon>
        <taxon>Dikarya</taxon>
        <taxon>Ascomycota</taxon>
        <taxon>Pezizomycotina</taxon>
        <taxon>Eurotiomycetes</taxon>
        <taxon>Eurotiomycetidae</taxon>
        <taxon>Eurotiales</taxon>
        <taxon>Aspergillaceae</taxon>
        <taxon>Penicillium</taxon>
    </lineage>
</organism>
<dbReference type="AlphaFoldDB" id="A0A9W9HI41"/>
<dbReference type="PANTHER" id="PTHR31126">
    <property type="entry name" value="TYROSINE-PROTEIN PHOSPHATASE"/>
    <property type="match status" value="1"/>
</dbReference>